<keyword evidence="3" id="KW-0547">Nucleotide-binding</keyword>
<organism evidence="7 8">
    <name type="scientific">Roseiarcus fermentans</name>
    <dbReference type="NCBI Taxonomy" id="1473586"/>
    <lineage>
        <taxon>Bacteria</taxon>
        <taxon>Pseudomonadati</taxon>
        <taxon>Pseudomonadota</taxon>
        <taxon>Alphaproteobacteria</taxon>
        <taxon>Hyphomicrobiales</taxon>
        <taxon>Roseiarcaceae</taxon>
        <taxon>Roseiarcus</taxon>
    </lineage>
</organism>
<evidence type="ECO:0000313" key="8">
    <source>
        <dbReference type="Proteomes" id="UP000253529"/>
    </source>
</evidence>
<dbReference type="CDD" id="cd03293">
    <property type="entry name" value="ABC_NrtD_SsuB_transporters"/>
    <property type="match status" value="1"/>
</dbReference>
<keyword evidence="8" id="KW-1185">Reference proteome</keyword>
<dbReference type="Proteomes" id="UP000253529">
    <property type="component" value="Unassembled WGS sequence"/>
</dbReference>
<evidence type="ECO:0000256" key="2">
    <source>
        <dbReference type="ARBA" id="ARBA00022448"/>
    </source>
</evidence>
<dbReference type="PANTHER" id="PTHR42788:SF19">
    <property type="entry name" value="ALIPHATIC SULFONATES IMPORT ATP-BINDING PROTEIN SSUB 2"/>
    <property type="match status" value="1"/>
</dbReference>
<dbReference type="InterPro" id="IPR050166">
    <property type="entry name" value="ABC_transporter_ATP-bind"/>
</dbReference>
<evidence type="ECO:0000259" key="6">
    <source>
        <dbReference type="PROSITE" id="PS50893"/>
    </source>
</evidence>
<evidence type="ECO:0000256" key="5">
    <source>
        <dbReference type="SAM" id="MobiDB-lite"/>
    </source>
</evidence>
<dbReference type="PROSITE" id="PS50893">
    <property type="entry name" value="ABC_TRANSPORTER_2"/>
    <property type="match status" value="1"/>
</dbReference>
<feature type="domain" description="ABC transporter" evidence="6">
    <location>
        <begin position="25"/>
        <end position="248"/>
    </location>
</feature>
<dbReference type="EMBL" id="QNRK01000013">
    <property type="protein sequence ID" value="RBP12832.1"/>
    <property type="molecule type" value="Genomic_DNA"/>
</dbReference>
<dbReference type="AlphaFoldDB" id="A0A366FDT4"/>
<evidence type="ECO:0000256" key="1">
    <source>
        <dbReference type="ARBA" id="ARBA00005417"/>
    </source>
</evidence>
<evidence type="ECO:0000256" key="4">
    <source>
        <dbReference type="ARBA" id="ARBA00022840"/>
    </source>
</evidence>
<dbReference type="GO" id="GO:0016887">
    <property type="term" value="F:ATP hydrolysis activity"/>
    <property type="evidence" value="ECO:0007669"/>
    <property type="project" value="InterPro"/>
</dbReference>
<dbReference type="Gene3D" id="3.40.50.300">
    <property type="entry name" value="P-loop containing nucleotide triphosphate hydrolases"/>
    <property type="match status" value="1"/>
</dbReference>
<dbReference type="InterPro" id="IPR003593">
    <property type="entry name" value="AAA+_ATPase"/>
</dbReference>
<dbReference type="InterPro" id="IPR027417">
    <property type="entry name" value="P-loop_NTPase"/>
</dbReference>
<evidence type="ECO:0000313" key="7">
    <source>
        <dbReference type="EMBL" id="RBP12832.1"/>
    </source>
</evidence>
<dbReference type="RefSeq" id="WP_113889681.1">
    <property type="nucleotide sequence ID" value="NZ_QNRK01000013.1"/>
</dbReference>
<dbReference type="PROSITE" id="PS00211">
    <property type="entry name" value="ABC_TRANSPORTER_1"/>
    <property type="match status" value="1"/>
</dbReference>
<protein>
    <submittedName>
        <fullName evidence="7">NitT/TauT family transport system ATP-binding protein</fullName>
    </submittedName>
</protein>
<name>A0A366FDT4_9HYPH</name>
<dbReference type="GO" id="GO:0005524">
    <property type="term" value="F:ATP binding"/>
    <property type="evidence" value="ECO:0007669"/>
    <property type="project" value="UniProtKB-KW"/>
</dbReference>
<dbReference type="Pfam" id="PF00005">
    <property type="entry name" value="ABC_tran"/>
    <property type="match status" value="1"/>
</dbReference>
<accession>A0A366FDT4</accession>
<dbReference type="SMART" id="SM00382">
    <property type="entry name" value="AAA"/>
    <property type="match status" value="1"/>
</dbReference>
<reference evidence="7 8" key="1">
    <citation type="submission" date="2018-06" db="EMBL/GenBank/DDBJ databases">
        <title>Genomic Encyclopedia of Type Strains, Phase IV (KMG-IV): sequencing the most valuable type-strain genomes for metagenomic binning, comparative biology and taxonomic classification.</title>
        <authorList>
            <person name="Goeker M."/>
        </authorList>
    </citation>
    <scope>NUCLEOTIDE SEQUENCE [LARGE SCALE GENOMIC DNA]</scope>
    <source>
        <strain evidence="7 8">DSM 24875</strain>
    </source>
</reference>
<keyword evidence="2" id="KW-0813">Transport</keyword>
<dbReference type="PANTHER" id="PTHR42788">
    <property type="entry name" value="TAURINE IMPORT ATP-BINDING PROTEIN-RELATED"/>
    <property type="match status" value="1"/>
</dbReference>
<comment type="caution">
    <text evidence="7">The sequence shown here is derived from an EMBL/GenBank/DDBJ whole genome shotgun (WGS) entry which is preliminary data.</text>
</comment>
<dbReference type="SUPFAM" id="SSF52540">
    <property type="entry name" value="P-loop containing nucleoside triphosphate hydrolases"/>
    <property type="match status" value="1"/>
</dbReference>
<comment type="similarity">
    <text evidence="1">Belongs to the ABC transporter superfamily.</text>
</comment>
<dbReference type="InterPro" id="IPR017871">
    <property type="entry name" value="ABC_transporter-like_CS"/>
</dbReference>
<gene>
    <name evidence="7" type="ORF">DFR50_11321</name>
</gene>
<sequence>MTKIVTFPSPGGGASPAKARPPALATFRKVDKIFKNQVMALSGLDLEIRTGEFLSLLGPSGCGKSTVLRLLTGLAEPSRGEIVWSCERPQFGFVFQEPTLMPWSDVFTNVWLPLRLAGVSKEKARPQIEEALTQVGLSAFAKAYPRQLSGGMKMRVSIARALVTRPQVLLMDEPFAALDEITRLKLNDDLAELQSSLNATVVFVTHSVFESVYLADRIVVMAARPGRAFAEISVEAPPIRSEGFRMTAAYAETCRRTSAALHESMGETPASELSQ</sequence>
<feature type="region of interest" description="Disordered" evidence="5">
    <location>
        <begin position="1"/>
        <end position="20"/>
    </location>
</feature>
<proteinExistence type="inferred from homology"/>
<keyword evidence="4 7" id="KW-0067">ATP-binding</keyword>
<dbReference type="InterPro" id="IPR003439">
    <property type="entry name" value="ABC_transporter-like_ATP-bd"/>
</dbReference>
<dbReference type="OrthoDB" id="9807242at2"/>
<evidence type="ECO:0000256" key="3">
    <source>
        <dbReference type="ARBA" id="ARBA00022741"/>
    </source>
</evidence>